<evidence type="ECO:0000256" key="6">
    <source>
        <dbReference type="ARBA" id="ARBA00013025"/>
    </source>
</evidence>
<dbReference type="InterPro" id="IPR013221">
    <property type="entry name" value="Mur_ligase_cen"/>
</dbReference>
<dbReference type="EC" id="6.3.2.17" evidence="6"/>
<evidence type="ECO:0000256" key="8">
    <source>
        <dbReference type="ARBA" id="ARBA00022598"/>
    </source>
</evidence>
<evidence type="ECO:0000256" key="10">
    <source>
        <dbReference type="ARBA" id="ARBA00022741"/>
    </source>
</evidence>
<evidence type="ECO:0000256" key="20">
    <source>
        <dbReference type="ARBA" id="ARBA00049161"/>
    </source>
</evidence>
<name>A0ABT7SME1_9GAMM</name>
<protein>
    <recommendedName>
        <fullName evidence="7">Dihydrofolate synthase/folylpolyglutamate synthase</fullName>
        <ecNumber evidence="5">6.3.2.12</ecNumber>
        <ecNumber evidence="6">6.3.2.17</ecNumber>
    </recommendedName>
    <alternativeName>
        <fullName evidence="16">Folylpoly-gamma-glutamate synthetase-dihydrofolate synthetase</fullName>
    </alternativeName>
    <alternativeName>
        <fullName evidence="14">Folylpolyglutamate synthetase</fullName>
    </alternativeName>
    <alternativeName>
        <fullName evidence="15">Tetrahydrofolylpolyglutamate synthase</fullName>
    </alternativeName>
</protein>
<comment type="catalytic activity">
    <reaction evidence="19">
        <text>(6R)-5,10-methylenetetrahydrofolyl-(gamma-L-Glu)(n) + L-glutamate + ATP = (6R)-5,10-methylenetetrahydrofolyl-(gamma-L-Glu)(n+1) + ADP + phosphate + H(+)</text>
        <dbReference type="Rhea" id="RHEA:51912"/>
        <dbReference type="Rhea" id="RHEA-COMP:13257"/>
        <dbReference type="Rhea" id="RHEA-COMP:13258"/>
        <dbReference type="ChEBI" id="CHEBI:15378"/>
        <dbReference type="ChEBI" id="CHEBI:29985"/>
        <dbReference type="ChEBI" id="CHEBI:30616"/>
        <dbReference type="ChEBI" id="CHEBI:43474"/>
        <dbReference type="ChEBI" id="CHEBI:136572"/>
        <dbReference type="ChEBI" id="CHEBI:456216"/>
        <dbReference type="EC" id="6.3.2.17"/>
    </reaction>
</comment>
<evidence type="ECO:0000256" key="1">
    <source>
        <dbReference type="ARBA" id="ARBA00002714"/>
    </source>
</evidence>
<dbReference type="Gene3D" id="3.90.190.20">
    <property type="entry name" value="Mur ligase, C-terminal domain"/>
    <property type="match status" value="1"/>
</dbReference>
<dbReference type="SUPFAM" id="SSF53244">
    <property type="entry name" value="MurD-like peptide ligases, peptide-binding domain"/>
    <property type="match status" value="1"/>
</dbReference>
<evidence type="ECO:0000256" key="14">
    <source>
        <dbReference type="ARBA" id="ARBA00030048"/>
    </source>
</evidence>
<dbReference type="PANTHER" id="PTHR11136:SF0">
    <property type="entry name" value="DIHYDROFOLATE SYNTHETASE-RELATED"/>
    <property type="match status" value="1"/>
</dbReference>
<gene>
    <name evidence="24" type="primary">folC</name>
    <name evidence="24" type="ORF">QEZ41_03595</name>
</gene>
<evidence type="ECO:0000256" key="19">
    <source>
        <dbReference type="ARBA" id="ARBA00049035"/>
    </source>
</evidence>
<keyword evidence="13" id="KW-0289">Folate biosynthesis</keyword>
<dbReference type="Pfam" id="PF08245">
    <property type="entry name" value="Mur_ligase_M"/>
    <property type="match status" value="1"/>
</dbReference>
<proteinExistence type="inferred from homology"/>
<feature type="domain" description="Mur ligase C-terminal" evidence="22">
    <location>
        <begin position="286"/>
        <end position="411"/>
    </location>
</feature>
<dbReference type="RefSeq" id="WP_289410021.1">
    <property type="nucleotide sequence ID" value="NZ_JAUCDY010000003.1"/>
</dbReference>
<sequence>MPERTLQQWLSYLEQLHPSEIELGLARIQTVAERMDVQRPASKVITVTGTNGKGSTCAFVAQLLMQQQLQVGVYSSPHFLRYNERIQINGEAVSDALICAAFVAVEQARQDISLTYFEFGTLAALWIFTQAKLDAVVLEVGLGGRLDAVNIIEPDISVVTSIAVDHTDWLGDTRETVAFEKAGIFRAGKPAVCGDLLPPASLLEQAKNLGAPLVLRGRDFDLAVAQHAWHWRGVNAKHEPIELQSIPLLDLPIENAALALQVYALLDMPWQPERIIESLQATKLTGRLQVIKLPYKNQQRTLILDVAHNPHAAEYLARWLENRAITGQRYAVFGALADKDVQGVITAMTKQVADWAIAPLPSPRSYQTADLEQIFATNHAYARSYESIVCALEAQLNKASEADEIVVFGSFFTVTQALEFLQQA</sequence>
<reference evidence="24 25" key="1">
    <citation type="submission" date="2023-06" db="EMBL/GenBank/DDBJ databases">
        <title>Thiopseudomonas sp. CY1220 draft genome sequence.</title>
        <authorList>
            <person name="Zhao G."/>
            <person name="An M."/>
        </authorList>
    </citation>
    <scope>NUCLEOTIDE SEQUENCE [LARGE SCALE GENOMIC DNA]</scope>
    <source>
        <strain evidence="24 25">CY1220</strain>
    </source>
</reference>
<keyword evidence="12" id="KW-0460">Magnesium</keyword>
<keyword evidence="9" id="KW-0479">Metal-binding</keyword>
<comment type="catalytic activity">
    <reaction evidence="20">
        <text>7,8-dihydropteroate + L-glutamate + ATP = 7,8-dihydrofolate + ADP + phosphate + H(+)</text>
        <dbReference type="Rhea" id="RHEA:23584"/>
        <dbReference type="ChEBI" id="CHEBI:15378"/>
        <dbReference type="ChEBI" id="CHEBI:17839"/>
        <dbReference type="ChEBI" id="CHEBI:29985"/>
        <dbReference type="ChEBI" id="CHEBI:30616"/>
        <dbReference type="ChEBI" id="CHEBI:43474"/>
        <dbReference type="ChEBI" id="CHEBI:57451"/>
        <dbReference type="ChEBI" id="CHEBI:456216"/>
        <dbReference type="EC" id="6.3.2.12"/>
    </reaction>
</comment>
<accession>A0ABT7SME1</accession>
<dbReference type="NCBIfam" id="TIGR01499">
    <property type="entry name" value="folC"/>
    <property type="match status" value="1"/>
</dbReference>
<dbReference type="EC" id="6.3.2.12" evidence="5"/>
<evidence type="ECO:0000256" key="4">
    <source>
        <dbReference type="ARBA" id="ARBA00008276"/>
    </source>
</evidence>
<comment type="similarity">
    <text evidence="4 21">Belongs to the folylpolyglutamate synthase family.</text>
</comment>
<dbReference type="InterPro" id="IPR036565">
    <property type="entry name" value="Mur-like_cat_sf"/>
</dbReference>
<comment type="caution">
    <text evidence="24">The sequence shown here is derived from an EMBL/GenBank/DDBJ whole genome shotgun (WGS) entry which is preliminary data.</text>
</comment>
<evidence type="ECO:0000313" key="25">
    <source>
        <dbReference type="Proteomes" id="UP001241056"/>
    </source>
</evidence>
<dbReference type="SUPFAM" id="SSF53623">
    <property type="entry name" value="MurD-like peptide ligases, catalytic domain"/>
    <property type="match status" value="1"/>
</dbReference>
<dbReference type="InterPro" id="IPR018109">
    <property type="entry name" value="Folylpolyglutamate_synth_CS"/>
</dbReference>
<dbReference type="Gene3D" id="3.40.1190.10">
    <property type="entry name" value="Mur-like, catalytic domain"/>
    <property type="match status" value="1"/>
</dbReference>
<evidence type="ECO:0000256" key="2">
    <source>
        <dbReference type="ARBA" id="ARBA00004799"/>
    </source>
</evidence>
<evidence type="ECO:0000259" key="22">
    <source>
        <dbReference type="Pfam" id="PF02875"/>
    </source>
</evidence>
<keyword evidence="8 21" id="KW-0436">Ligase</keyword>
<comment type="pathway">
    <text evidence="2">Cofactor biosynthesis; tetrahydrofolate biosynthesis; 7,8-dihydrofolate from 2-amino-4-hydroxy-6-hydroxymethyl-7,8-dihydropteridine diphosphate and 4-aminobenzoate: step 2/2.</text>
</comment>
<evidence type="ECO:0000256" key="13">
    <source>
        <dbReference type="ARBA" id="ARBA00022909"/>
    </source>
</evidence>
<dbReference type="GO" id="GO:0004326">
    <property type="term" value="F:tetrahydrofolylpolyglutamate synthase activity"/>
    <property type="evidence" value="ECO:0007669"/>
    <property type="project" value="UniProtKB-EC"/>
</dbReference>
<keyword evidence="25" id="KW-1185">Reference proteome</keyword>
<evidence type="ECO:0000256" key="18">
    <source>
        <dbReference type="ARBA" id="ARBA00047808"/>
    </source>
</evidence>
<comment type="catalytic activity">
    <reaction evidence="18">
        <text>10-formyltetrahydrofolyl-(gamma-L-Glu)(n) + L-glutamate + ATP = 10-formyltetrahydrofolyl-(gamma-L-Glu)(n+1) + ADP + phosphate + H(+)</text>
        <dbReference type="Rhea" id="RHEA:51904"/>
        <dbReference type="Rhea" id="RHEA-COMP:13088"/>
        <dbReference type="Rhea" id="RHEA-COMP:14300"/>
        <dbReference type="ChEBI" id="CHEBI:15378"/>
        <dbReference type="ChEBI" id="CHEBI:29985"/>
        <dbReference type="ChEBI" id="CHEBI:30616"/>
        <dbReference type="ChEBI" id="CHEBI:43474"/>
        <dbReference type="ChEBI" id="CHEBI:134413"/>
        <dbReference type="ChEBI" id="CHEBI:456216"/>
        <dbReference type="EC" id="6.3.2.17"/>
    </reaction>
</comment>
<evidence type="ECO:0000256" key="21">
    <source>
        <dbReference type="PIRNR" id="PIRNR001563"/>
    </source>
</evidence>
<evidence type="ECO:0000256" key="9">
    <source>
        <dbReference type="ARBA" id="ARBA00022723"/>
    </source>
</evidence>
<evidence type="ECO:0000256" key="16">
    <source>
        <dbReference type="ARBA" id="ARBA00032510"/>
    </source>
</evidence>
<feature type="domain" description="Mur ligase central" evidence="23">
    <location>
        <begin position="47"/>
        <end position="187"/>
    </location>
</feature>
<dbReference type="PIRSF" id="PIRSF001563">
    <property type="entry name" value="Folylpolyglu_synth"/>
    <property type="match status" value="1"/>
</dbReference>
<dbReference type="PANTHER" id="PTHR11136">
    <property type="entry name" value="FOLYLPOLYGLUTAMATE SYNTHASE-RELATED"/>
    <property type="match status" value="1"/>
</dbReference>
<keyword evidence="10 21" id="KW-0547">Nucleotide-binding</keyword>
<evidence type="ECO:0000256" key="17">
    <source>
        <dbReference type="ARBA" id="ARBA00047493"/>
    </source>
</evidence>
<dbReference type="EMBL" id="JAUCDY010000003">
    <property type="protein sequence ID" value="MDM7857365.1"/>
    <property type="molecule type" value="Genomic_DNA"/>
</dbReference>
<dbReference type="NCBIfam" id="NF008101">
    <property type="entry name" value="PRK10846.1"/>
    <property type="match status" value="1"/>
</dbReference>
<evidence type="ECO:0000256" key="5">
    <source>
        <dbReference type="ARBA" id="ARBA00013023"/>
    </source>
</evidence>
<evidence type="ECO:0000256" key="7">
    <source>
        <dbReference type="ARBA" id="ARBA00019357"/>
    </source>
</evidence>
<organism evidence="24 25">
    <name type="scientific">Thiopseudomonas acetoxidans</name>
    <dbReference type="NCBI Taxonomy" id="3041622"/>
    <lineage>
        <taxon>Bacteria</taxon>
        <taxon>Pseudomonadati</taxon>
        <taxon>Pseudomonadota</taxon>
        <taxon>Gammaproteobacteria</taxon>
        <taxon>Pseudomonadales</taxon>
        <taxon>Pseudomonadaceae</taxon>
        <taxon>Thiopseudomonas</taxon>
    </lineage>
</organism>
<evidence type="ECO:0000256" key="15">
    <source>
        <dbReference type="ARBA" id="ARBA00030592"/>
    </source>
</evidence>
<evidence type="ECO:0000259" key="23">
    <source>
        <dbReference type="Pfam" id="PF08245"/>
    </source>
</evidence>
<dbReference type="InterPro" id="IPR036615">
    <property type="entry name" value="Mur_ligase_C_dom_sf"/>
</dbReference>
<dbReference type="Pfam" id="PF02875">
    <property type="entry name" value="Mur_ligase_C"/>
    <property type="match status" value="1"/>
</dbReference>
<evidence type="ECO:0000256" key="11">
    <source>
        <dbReference type="ARBA" id="ARBA00022840"/>
    </source>
</evidence>
<evidence type="ECO:0000313" key="24">
    <source>
        <dbReference type="EMBL" id="MDM7857365.1"/>
    </source>
</evidence>
<comment type="catalytic activity">
    <reaction evidence="17">
        <text>(6S)-5,6,7,8-tetrahydrofolyl-(gamma-L-Glu)(n) + L-glutamate + ATP = (6S)-5,6,7,8-tetrahydrofolyl-(gamma-L-Glu)(n+1) + ADP + phosphate + H(+)</text>
        <dbReference type="Rhea" id="RHEA:10580"/>
        <dbReference type="Rhea" id="RHEA-COMP:14738"/>
        <dbReference type="Rhea" id="RHEA-COMP:14740"/>
        <dbReference type="ChEBI" id="CHEBI:15378"/>
        <dbReference type="ChEBI" id="CHEBI:29985"/>
        <dbReference type="ChEBI" id="CHEBI:30616"/>
        <dbReference type="ChEBI" id="CHEBI:43474"/>
        <dbReference type="ChEBI" id="CHEBI:141005"/>
        <dbReference type="ChEBI" id="CHEBI:456216"/>
        <dbReference type="EC" id="6.3.2.17"/>
    </reaction>
</comment>
<dbReference type="InterPro" id="IPR001645">
    <property type="entry name" value="Folylpolyglutamate_synth"/>
</dbReference>
<evidence type="ECO:0000256" key="3">
    <source>
        <dbReference type="ARBA" id="ARBA00005150"/>
    </source>
</evidence>
<dbReference type="PROSITE" id="PS01011">
    <property type="entry name" value="FOLYLPOLYGLU_SYNT_1"/>
    <property type="match status" value="1"/>
</dbReference>
<comment type="function">
    <text evidence="1">Functions in two distinct reactions of the de novo folate biosynthetic pathway. Catalyzes the addition of a glutamate residue to dihydropteroate (7,8-dihydropteroate or H2Pte) to form dihydrofolate (7,8-dihydrofolate monoglutamate or H2Pte-Glu). Also catalyzes successive additions of L-glutamate to tetrahydrofolate or 10-formyltetrahydrofolate or 5,10-methylenetetrahydrofolate, leading to folylpolyglutamate derivatives.</text>
</comment>
<evidence type="ECO:0000256" key="12">
    <source>
        <dbReference type="ARBA" id="ARBA00022842"/>
    </source>
</evidence>
<dbReference type="InterPro" id="IPR004101">
    <property type="entry name" value="Mur_ligase_C"/>
</dbReference>
<keyword evidence="11 21" id="KW-0067">ATP-binding</keyword>
<dbReference type="GO" id="GO:0008841">
    <property type="term" value="F:dihydrofolate synthase activity"/>
    <property type="evidence" value="ECO:0007669"/>
    <property type="project" value="UniProtKB-EC"/>
</dbReference>
<comment type="pathway">
    <text evidence="3">Cofactor biosynthesis; tetrahydrofolylpolyglutamate biosynthesis.</text>
</comment>
<dbReference type="Proteomes" id="UP001241056">
    <property type="component" value="Unassembled WGS sequence"/>
</dbReference>